<dbReference type="Gene3D" id="1.10.3720.10">
    <property type="entry name" value="MetI-like"/>
    <property type="match status" value="1"/>
</dbReference>
<evidence type="ECO:0000256" key="6">
    <source>
        <dbReference type="ARBA" id="ARBA00022989"/>
    </source>
</evidence>
<evidence type="ECO:0000313" key="11">
    <source>
        <dbReference type="Proteomes" id="UP001219862"/>
    </source>
</evidence>
<evidence type="ECO:0000256" key="2">
    <source>
        <dbReference type="ARBA" id="ARBA00022448"/>
    </source>
</evidence>
<dbReference type="PANTHER" id="PTHR43357">
    <property type="entry name" value="INNER MEMBRANE ABC TRANSPORTER PERMEASE PROTEIN YDCV"/>
    <property type="match status" value="1"/>
</dbReference>
<dbReference type="PROSITE" id="PS50928">
    <property type="entry name" value="ABC_TM1"/>
    <property type="match status" value="1"/>
</dbReference>
<dbReference type="PANTHER" id="PTHR43357:SF4">
    <property type="entry name" value="INNER MEMBRANE ABC TRANSPORTER PERMEASE PROTEIN YDCV"/>
    <property type="match status" value="1"/>
</dbReference>
<dbReference type="SUPFAM" id="SSF161098">
    <property type="entry name" value="MetI-like"/>
    <property type="match status" value="1"/>
</dbReference>
<feature type="transmembrane region" description="Helical" evidence="8">
    <location>
        <begin position="57"/>
        <end position="82"/>
    </location>
</feature>
<evidence type="ECO:0000256" key="1">
    <source>
        <dbReference type="ARBA" id="ARBA00004429"/>
    </source>
</evidence>
<comment type="subcellular location">
    <subcellularLocation>
        <location evidence="1">Cell inner membrane</location>
        <topology evidence="1">Multi-pass membrane protein</topology>
    </subcellularLocation>
    <subcellularLocation>
        <location evidence="8">Cell membrane</location>
        <topology evidence="8">Multi-pass membrane protein</topology>
    </subcellularLocation>
</comment>
<gene>
    <name evidence="10" type="ORF">PRZ01_03975</name>
</gene>
<dbReference type="RefSeq" id="WP_273595469.1">
    <property type="nucleotide sequence ID" value="NZ_JAQQXS010000003.1"/>
</dbReference>
<evidence type="ECO:0000259" key="9">
    <source>
        <dbReference type="PROSITE" id="PS50928"/>
    </source>
</evidence>
<keyword evidence="11" id="KW-1185">Reference proteome</keyword>
<dbReference type="Pfam" id="PF00528">
    <property type="entry name" value="BPD_transp_1"/>
    <property type="match status" value="1"/>
</dbReference>
<keyword evidence="6 8" id="KW-1133">Transmembrane helix</keyword>
<evidence type="ECO:0000313" key="10">
    <source>
        <dbReference type="EMBL" id="MDC8784349.1"/>
    </source>
</evidence>
<reference evidence="10 11" key="1">
    <citation type="submission" date="2022-10" db="EMBL/GenBank/DDBJ databases">
        <title>paucibacter sp. hw8 Genome sequencing.</title>
        <authorList>
            <person name="Park S."/>
        </authorList>
    </citation>
    <scope>NUCLEOTIDE SEQUENCE [LARGE SCALE GENOMIC DNA]</scope>
    <source>
        <strain evidence="11">hw8</strain>
    </source>
</reference>
<evidence type="ECO:0000256" key="4">
    <source>
        <dbReference type="ARBA" id="ARBA00022519"/>
    </source>
</evidence>
<keyword evidence="4" id="KW-0997">Cell inner membrane</keyword>
<organism evidence="10 11">
    <name type="scientific">Roseateles koreensis</name>
    <dbReference type="NCBI Taxonomy" id="2987526"/>
    <lineage>
        <taxon>Bacteria</taxon>
        <taxon>Pseudomonadati</taxon>
        <taxon>Pseudomonadota</taxon>
        <taxon>Betaproteobacteria</taxon>
        <taxon>Burkholderiales</taxon>
        <taxon>Sphaerotilaceae</taxon>
        <taxon>Roseateles</taxon>
    </lineage>
</organism>
<feature type="transmembrane region" description="Helical" evidence="8">
    <location>
        <begin position="125"/>
        <end position="151"/>
    </location>
</feature>
<keyword evidence="5 8" id="KW-0812">Transmembrane</keyword>
<evidence type="ECO:0000256" key="3">
    <source>
        <dbReference type="ARBA" id="ARBA00022475"/>
    </source>
</evidence>
<keyword evidence="3" id="KW-1003">Cell membrane</keyword>
<evidence type="ECO:0000256" key="7">
    <source>
        <dbReference type="ARBA" id="ARBA00023136"/>
    </source>
</evidence>
<dbReference type="InterPro" id="IPR035906">
    <property type="entry name" value="MetI-like_sf"/>
</dbReference>
<sequence length="256" mass="26905">MALFVLLVLVLLPPVAVLMYALTERWDYGLLPEAPTLQWLLGVVRDERSLAALRNTVLLSCLSACVAVVLGGLASVLACLAAPRLRALLDVLSLLPYAVPPVVIAVGALELFVGRWGGYLDLRMVYVAVVAPLLFPLVHKTLAAALTQLDAAQLLEAGRTLGASDGTVLRRVLLPLLLPALGSALLLCWVTAAMEFAIANLLLGGTVELLQPLMNSMRGVNGHQSAALMVLSFGAVAVLAALVQACGAWKSSGKSR</sequence>
<comment type="similarity">
    <text evidence="8">Belongs to the binding-protein-dependent transport system permease family.</text>
</comment>
<keyword evidence="2 8" id="KW-0813">Transport</keyword>
<dbReference type="EMBL" id="JAQQXS010000003">
    <property type="protein sequence ID" value="MDC8784349.1"/>
    <property type="molecule type" value="Genomic_DNA"/>
</dbReference>
<feature type="transmembrane region" description="Helical" evidence="8">
    <location>
        <begin position="94"/>
        <end position="113"/>
    </location>
</feature>
<feature type="transmembrane region" description="Helical" evidence="8">
    <location>
        <begin position="172"/>
        <end position="205"/>
    </location>
</feature>
<keyword evidence="7 8" id="KW-0472">Membrane</keyword>
<feature type="domain" description="ABC transmembrane type-1" evidence="9">
    <location>
        <begin position="53"/>
        <end position="243"/>
    </location>
</feature>
<evidence type="ECO:0000256" key="8">
    <source>
        <dbReference type="RuleBase" id="RU363032"/>
    </source>
</evidence>
<dbReference type="Proteomes" id="UP001219862">
    <property type="component" value="Unassembled WGS sequence"/>
</dbReference>
<dbReference type="InterPro" id="IPR000515">
    <property type="entry name" value="MetI-like"/>
</dbReference>
<protein>
    <submittedName>
        <fullName evidence="10">ABC transporter permease subunit</fullName>
    </submittedName>
</protein>
<proteinExistence type="inferred from homology"/>
<comment type="caution">
    <text evidence="10">The sequence shown here is derived from an EMBL/GenBank/DDBJ whole genome shotgun (WGS) entry which is preliminary data.</text>
</comment>
<name>A0ABT5KN53_9BURK</name>
<evidence type="ECO:0000256" key="5">
    <source>
        <dbReference type="ARBA" id="ARBA00022692"/>
    </source>
</evidence>
<dbReference type="CDD" id="cd06261">
    <property type="entry name" value="TM_PBP2"/>
    <property type="match status" value="1"/>
</dbReference>
<accession>A0ABT5KN53</accession>
<feature type="transmembrane region" description="Helical" evidence="8">
    <location>
        <begin position="225"/>
        <end position="249"/>
    </location>
</feature>